<dbReference type="KEGG" id="bsa:Bacsa_1262"/>
<accession>F0R729</accession>
<dbReference type="AlphaFoldDB" id="F0R729"/>
<name>F0R729_PHOSB</name>
<evidence type="ECO:0000313" key="1">
    <source>
        <dbReference type="EMBL" id="ADY35836.1"/>
    </source>
</evidence>
<dbReference type="EMBL" id="CP002530">
    <property type="protein sequence ID" value="ADY35836.1"/>
    <property type="molecule type" value="Genomic_DNA"/>
</dbReference>
<dbReference type="HOGENOM" id="CLU_1871295_0_0_10"/>
<evidence type="ECO:0000313" key="2">
    <source>
        <dbReference type="Proteomes" id="UP000007486"/>
    </source>
</evidence>
<protein>
    <submittedName>
        <fullName evidence="1">Uncharacterized protein</fullName>
    </submittedName>
</protein>
<reference evidence="1 2" key="1">
    <citation type="journal article" date="2011" name="Stand. Genomic Sci.">
        <title>Complete genome sequence of Bacteroides salanitronis type strain (BL78).</title>
        <authorList>
            <person name="Gronow S."/>
            <person name="Held B."/>
            <person name="Lucas S."/>
            <person name="Lapidus A."/>
            <person name="Del Rio T.G."/>
            <person name="Nolan M."/>
            <person name="Tice H."/>
            <person name="Deshpande S."/>
            <person name="Cheng J.F."/>
            <person name="Pitluck S."/>
            <person name="Liolios K."/>
            <person name="Pagani I."/>
            <person name="Ivanova N."/>
            <person name="Mavromatis K."/>
            <person name="Pati A."/>
            <person name="Tapia R."/>
            <person name="Han C."/>
            <person name="Goodwin L."/>
            <person name="Chen A."/>
            <person name="Palaniappan K."/>
            <person name="Land M."/>
            <person name="Hauser L."/>
            <person name="Chang Y.J."/>
            <person name="Jeffries C.D."/>
            <person name="Brambilla E.M."/>
            <person name="Rohde M."/>
            <person name="Goker M."/>
            <person name="Detter J.C."/>
            <person name="Woyke T."/>
            <person name="Bristow J."/>
            <person name="Markowitz V."/>
            <person name="Hugenholtz P."/>
            <person name="Kyrpides N.C."/>
            <person name="Klenk H.P."/>
            <person name="Eisen J.A."/>
        </authorList>
    </citation>
    <scope>NUCLEOTIDE SEQUENCE [LARGE SCALE GENOMIC DNA]</scope>
    <source>
        <strain evidence="1 2">DSM 18170</strain>
    </source>
</reference>
<dbReference type="Proteomes" id="UP000007486">
    <property type="component" value="Chromosome"/>
</dbReference>
<dbReference type="STRING" id="667015.Bacsa_1262"/>
<organism evidence="1 2">
    <name type="scientific">Phocaeicola salanitronis (strain DSM 18170 / JCM 13657 / CCUG 60908 / BL78)</name>
    <name type="common">Bacteroides salanitronis</name>
    <dbReference type="NCBI Taxonomy" id="667015"/>
    <lineage>
        <taxon>Bacteria</taxon>
        <taxon>Pseudomonadati</taxon>
        <taxon>Bacteroidota</taxon>
        <taxon>Bacteroidia</taxon>
        <taxon>Bacteroidales</taxon>
        <taxon>Bacteroidaceae</taxon>
        <taxon>Phocaeicola</taxon>
    </lineage>
</organism>
<keyword evidence="2" id="KW-1185">Reference proteome</keyword>
<gene>
    <name evidence="1" type="ordered locus">Bacsa_1262</name>
</gene>
<dbReference type="RefSeq" id="WP_013617271.1">
    <property type="nucleotide sequence ID" value="NC_015164.1"/>
</dbReference>
<proteinExistence type="predicted"/>
<sequence length="136" mass="15627">MSITSIEIKFSKVGINRIDQPRKVNYIPVAVLQFDNLPKKKRIYLDGLLSDKKSVKQVLAGETFIALKIDDDFIVYDLEGSRQGQVSAKEYGELIQVNENSFILCKDRTVTWINDCGKVIQSRELSDEEYENIHEK</sequence>